<dbReference type="GO" id="GO:0051301">
    <property type="term" value="P:cell division"/>
    <property type="evidence" value="ECO:0007669"/>
    <property type="project" value="UniProtKB-KW"/>
</dbReference>
<dbReference type="InterPro" id="IPR024990">
    <property type="entry name" value="Apc1"/>
</dbReference>
<dbReference type="Pfam" id="PF20518">
    <property type="entry name" value="Apc1_MidN"/>
    <property type="match status" value="1"/>
</dbReference>
<dbReference type="InterPro" id="IPR046794">
    <property type="entry name" value="Apc1_MidN"/>
</dbReference>
<evidence type="ECO:0000256" key="2">
    <source>
        <dbReference type="ARBA" id="ARBA00004906"/>
    </source>
</evidence>
<feature type="domain" description="Anaphase-promoting complex subunit 1 N-terminal" evidence="13">
    <location>
        <begin position="32"/>
        <end position="271"/>
    </location>
</feature>
<evidence type="ECO:0000256" key="8">
    <source>
        <dbReference type="ARBA" id="ARBA00022786"/>
    </source>
</evidence>
<keyword evidence="7" id="KW-0498">Mitosis</keyword>
<evidence type="ECO:0000256" key="5">
    <source>
        <dbReference type="ARBA" id="ARBA00022618"/>
    </source>
</evidence>
<gene>
    <name evidence="15" type="ORF">LIER_00358</name>
</gene>
<keyword evidence="16" id="KW-1185">Reference proteome</keyword>
<dbReference type="GO" id="GO:0070979">
    <property type="term" value="P:protein K11-linked ubiquitination"/>
    <property type="evidence" value="ECO:0007669"/>
    <property type="project" value="TreeGrafter"/>
</dbReference>
<dbReference type="GO" id="GO:0005680">
    <property type="term" value="C:anaphase-promoting complex"/>
    <property type="evidence" value="ECO:0007669"/>
    <property type="project" value="InterPro"/>
</dbReference>
<evidence type="ECO:0000259" key="13">
    <source>
        <dbReference type="Pfam" id="PF12859"/>
    </source>
</evidence>
<dbReference type="GO" id="GO:0031145">
    <property type="term" value="P:anaphase-promoting complex-dependent catabolic process"/>
    <property type="evidence" value="ECO:0007669"/>
    <property type="project" value="TreeGrafter"/>
</dbReference>
<dbReference type="GO" id="GO:0007091">
    <property type="term" value="P:metaphase/anaphase transition of mitotic cell cycle"/>
    <property type="evidence" value="ECO:0007669"/>
    <property type="project" value="TreeGrafter"/>
</dbReference>
<keyword evidence="6" id="KW-0677">Repeat</keyword>
<dbReference type="InterPro" id="IPR011989">
    <property type="entry name" value="ARM-like"/>
</dbReference>
<evidence type="ECO:0000259" key="14">
    <source>
        <dbReference type="Pfam" id="PF20518"/>
    </source>
</evidence>
<dbReference type="AlphaFoldDB" id="A0AAV3NH69"/>
<name>A0AAV3NH69_LITER</name>
<evidence type="ECO:0000256" key="9">
    <source>
        <dbReference type="ARBA" id="ARBA00023242"/>
    </source>
</evidence>
<dbReference type="EMBL" id="BAABME010000028">
    <property type="protein sequence ID" value="GAA0138655.1"/>
    <property type="molecule type" value="Genomic_DNA"/>
</dbReference>
<keyword evidence="10" id="KW-0131">Cell cycle</keyword>
<keyword evidence="5" id="KW-0132">Cell division</keyword>
<evidence type="ECO:0000256" key="7">
    <source>
        <dbReference type="ARBA" id="ARBA00022776"/>
    </source>
</evidence>
<keyword evidence="12" id="KW-0472">Membrane</keyword>
<feature type="domain" description="Anaphase-promoting complex subunit 1 N-terminal" evidence="13">
    <location>
        <begin position="302"/>
        <end position="511"/>
    </location>
</feature>
<dbReference type="Proteomes" id="UP001454036">
    <property type="component" value="Unassembled WGS sequence"/>
</dbReference>
<dbReference type="GO" id="GO:0060090">
    <property type="term" value="F:molecular adaptor activity"/>
    <property type="evidence" value="ECO:0007669"/>
    <property type="project" value="TreeGrafter"/>
</dbReference>
<comment type="subcellular location">
    <subcellularLocation>
        <location evidence="1">Nucleus</location>
    </subcellularLocation>
</comment>
<dbReference type="PANTHER" id="PTHR12827">
    <property type="entry name" value="MEIOTIC CHECKPOINT REGULATOR TSG24 FAMILY MEMBER"/>
    <property type="match status" value="1"/>
</dbReference>
<evidence type="ECO:0000256" key="3">
    <source>
        <dbReference type="ARBA" id="ARBA00010547"/>
    </source>
</evidence>
<evidence type="ECO:0000256" key="1">
    <source>
        <dbReference type="ARBA" id="ARBA00004123"/>
    </source>
</evidence>
<feature type="transmembrane region" description="Helical" evidence="12">
    <location>
        <begin position="1224"/>
        <end position="1250"/>
    </location>
</feature>
<accession>A0AAV3NH69</accession>
<keyword evidence="9" id="KW-0539">Nucleus</keyword>
<dbReference type="PANTHER" id="PTHR12827:SF3">
    <property type="entry name" value="ANAPHASE-PROMOTING COMPLEX SUBUNIT 1"/>
    <property type="match status" value="1"/>
</dbReference>
<evidence type="ECO:0000256" key="6">
    <source>
        <dbReference type="ARBA" id="ARBA00022737"/>
    </source>
</evidence>
<evidence type="ECO:0000313" key="16">
    <source>
        <dbReference type="Proteomes" id="UP001454036"/>
    </source>
</evidence>
<feature type="region of interest" description="Disordered" evidence="11">
    <location>
        <begin position="828"/>
        <end position="847"/>
    </location>
</feature>
<keyword evidence="12" id="KW-0812">Transmembrane</keyword>
<dbReference type="Pfam" id="PF12859">
    <property type="entry name" value="ANAPC1"/>
    <property type="match status" value="2"/>
</dbReference>
<dbReference type="InterPro" id="IPR049255">
    <property type="entry name" value="Apc1_N"/>
</dbReference>
<organism evidence="15 16">
    <name type="scientific">Lithospermum erythrorhizon</name>
    <name type="common">Purple gromwell</name>
    <name type="synonym">Lithospermum officinale var. erythrorhizon</name>
    <dbReference type="NCBI Taxonomy" id="34254"/>
    <lineage>
        <taxon>Eukaryota</taxon>
        <taxon>Viridiplantae</taxon>
        <taxon>Streptophyta</taxon>
        <taxon>Embryophyta</taxon>
        <taxon>Tracheophyta</taxon>
        <taxon>Spermatophyta</taxon>
        <taxon>Magnoliopsida</taxon>
        <taxon>eudicotyledons</taxon>
        <taxon>Gunneridae</taxon>
        <taxon>Pentapetalae</taxon>
        <taxon>asterids</taxon>
        <taxon>lamiids</taxon>
        <taxon>Boraginales</taxon>
        <taxon>Boraginaceae</taxon>
        <taxon>Boraginoideae</taxon>
        <taxon>Lithospermeae</taxon>
        <taxon>Lithospermum</taxon>
    </lineage>
</organism>
<keyword evidence="8" id="KW-0833">Ubl conjugation pathway</keyword>
<proteinExistence type="inferred from homology"/>
<dbReference type="FunFam" id="1.25.10.10:FF:000211">
    <property type="entry name" value="Anaphase-promoting complex subunit 1"/>
    <property type="match status" value="1"/>
</dbReference>
<comment type="pathway">
    <text evidence="2">Protein modification; protein ubiquitination.</text>
</comment>
<evidence type="ECO:0000313" key="15">
    <source>
        <dbReference type="EMBL" id="GAA0138655.1"/>
    </source>
</evidence>
<comment type="caution">
    <text evidence="15">The sequence shown here is derived from an EMBL/GenBank/DDBJ whole genome shotgun (WGS) entry which is preliminary data.</text>
</comment>
<evidence type="ECO:0000256" key="12">
    <source>
        <dbReference type="SAM" id="Phobius"/>
    </source>
</evidence>
<protein>
    <recommendedName>
        <fullName evidence="4">Anaphase-promoting complex subunit 1</fullName>
    </recommendedName>
</protein>
<evidence type="ECO:0000256" key="10">
    <source>
        <dbReference type="ARBA" id="ARBA00023306"/>
    </source>
</evidence>
<keyword evidence="12" id="KW-1133">Transmembrane helix</keyword>
<dbReference type="Gene3D" id="1.25.10.10">
    <property type="entry name" value="Leucine-rich Repeat Variant"/>
    <property type="match status" value="1"/>
</dbReference>
<reference evidence="15 16" key="1">
    <citation type="submission" date="2024-01" db="EMBL/GenBank/DDBJ databases">
        <title>The complete chloroplast genome sequence of Lithospermum erythrorhizon: insights into the phylogenetic relationship among Boraginaceae species and the maternal lineages of purple gromwells.</title>
        <authorList>
            <person name="Okada T."/>
            <person name="Watanabe K."/>
        </authorList>
    </citation>
    <scope>NUCLEOTIDE SEQUENCE [LARGE SCALE GENOMIC DNA]</scope>
</reference>
<sequence length="1254" mass="139455">MPIGRRELTVLGEFKAFGLVAEALDGDQTEPEEEYNYFLFDPDVTKQRDEDHLIEFTPPSTDRSDYELFIRTNRITWSIGSRVYKRFTLPSAVIKTCWCRMGDMKEALLSVLLNDSLTMYNTSGEIASVPLPRSIVSIWPLPFGLLLQQVPEGNSPLHSPFPLTIPFSNSRDASRSKRDIGYSPQHNYSAIHGYDYINKGKGASPSSHLILKDPLQEPEPIFTEERGRLNTMKEFDERTIWTSDHVPLMASFNKVKMQHSVWVAEVVSSSHEIFTEKLDDVVPAGVLPKQYLFRRIWQGKVSQTASSKVFLATDDDLAPVISFLLQDQRKLMCMRLQSIEINYEITYDTNLDMSWSVPAISAAPVSVTRPRVKMGSLPSLDIIALTPEYDLILYSGKQCLCRYILPPFLNDQPLQSKKSTESSSKINDLKIVGLADAVEGRINVTLNNAMIYRCTVQRSPSSSVLGDCLSAMVDGLSSNFYTHFLVTFWGDGDLANPHPSVDTEWHSFCKTVLQGCRKANLASRKLLNKDMQPSWEFLINSIYHKNYQKNNYISGPSPGTSFGVQEPESFEPLRRSDKSFYTDFLSETLDCLHAVYESMKLDILRKRDLGLLVVLLCKISIYLGEGSYLDHYIRDFPDLLQEFGMLERSRSAKAPPNLWRWLESCLRDGCSSANVHDLPILVCKGGSSVVNWARKIVSFYSLLCGAEQIERNLSTGVFCNITSGSSSNKEELTILAMVGEGFGLQQLDLLPAGASLPLRHALDKCRESPPLGWPAAAYVLLGREDLALSCFAHLGKSIAVEAHASMKLISMSSPYMLHLHPTTIHSSVSESIDAENSKTEDVDSAGGSVTDGMEHIFNYSTQLRFGRDLRLNEVRRLLSSAKPVVIQTPVNPTASDQDLQQAQLWQLAQRTTALPFGRGAFTLATTCTLLTEALAVPKLVLAGRLPAQQNAMVNLDPNLRNVQELKCWPEFHNAVAAGLRLAPVQGKASRTWILYNRPVEPDAVHAGLLLALGLHGHLKVLSITDVYQYYSLEHESTTVGLMLGLAASYRGTMQPAISKSLYVHIPARNPFSFPELELPTLLQSAAVMSVGLLYEGAAHPQTMQILLGEIGRRSGGDNVLEREGYAVSAGYALGLVALGRGNDALGFKDTLVARLFQYIGGKEFQNDLFNLPTSIMDEHNRNTGQIMDGSSINIDVTAPGSIIALALMYLKVALSPFKLLIPCLYHIFLLVNFLVSYLSVFHIFLLVNYFKPIT</sequence>
<evidence type="ECO:0000256" key="4">
    <source>
        <dbReference type="ARBA" id="ARBA00016070"/>
    </source>
</evidence>
<feature type="domain" description="Anaphase-promoting complex subunit 1 middle" evidence="14">
    <location>
        <begin position="533"/>
        <end position="787"/>
    </location>
</feature>
<comment type="similarity">
    <text evidence="3">Belongs to the APC1 family.</text>
</comment>
<evidence type="ECO:0000256" key="11">
    <source>
        <dbReference type="SAM" id="MobiDB-lite"/>
    </source>
</evidence>